<organism evidence="1 2">
    <name type="scientific">Rhizophagus irregularis</name>
    <dbReference type="NCBI Taxonomy" id="588596"/>
    <lineage>
        <taxon>Eukaryota</taxon>
        <taxon>Fungi</taxon>
        <taxon>Fungi incertae sedis</taxon>
        <taxon>Mucoromycota</taxon>
        <taxon>Glomeromycotina</taxon>
        <taxon>Glomeromycetes</taxon>
        <taxon>Glomerales</taxon>
        <taxon>Glomeraceae</taxon>
        <taxon>Rhizophagus</taxon>
    </lineage>
</organism>
<name>A0A2N1M4L0_9GLOM</name>
<dbReference type="EMBL" id="LLXL01005407">
    <property type="protein sequence ID" value="PKK56587.1"/>
    <property type="molecule type" value="Genomic_DNA"/>
</dbReference>
<evidence type="ECO:0000313" key="2">
    <source>
        <dbReference type="Proteomes" id="UP000233469"/>
    </source>
</evidence>
<sequence>MSFHTFQHYTFDTDLPFESSNDPQRMLRNLQSQLQSRQLATLSSAPTLIDLNPLPITPWIPSTKFLKLLDNFNSTILNQFPCASCAFCGRLMYPLKCQWLLYEDSYLYPLLQAYPECQSESLLTFHTRPPKRIAVCSSCKNPSTRYAFPFLHPIPSEIQAVPLKKRMYLSPVFIHCSLGRNSGSSSIYTEYRTLTGTMNFSKNMRSLTLYSGMLGAYLEENPSNYSWLDDTLIEAANWLKQNNPFLKNYSQLLELPNSQTANPFPSAFHLPDDDSAPPYLPNDIVVPNTNFNVEIHNEDYHYTVNSLYSHSRYSHILLYSHTS</sequence>
<proteinExistence type="predicted"/>
<reference evidence="1 2" key="1">
    <citation type="submission" date="2016-04" db="EMBL/GenBank/DDBJ databases">
        <title>Genome analyses suggest a sexual origin of heterokaryosis in a supposedly ancient asexual fungus.</title>
        <authorList>
            <person name="Ropars J."/>
            <person name="Sedzielewska K."/>
            <person name="Noel J."/>
            <person name="Charron P."/>
            <person name="Farinelli L."/>
            <person name="Marton T."/>
            <person name="Kruger M."/>
            <person name="Pelin A."/>
            <person name="Brachmann A."/>
            <person name="Corradi N."/>
        </authorList>
    </citation>
    <scope>NUCLEOTIDE SEQUENCE [LARGE SCALE GENOMIC DNA]</scope>
    <source>
        <strain evidence="1 2">C2</strain>
    </source>
</reference>
<gene>
    <name evidence="1" type="ORF">RhiirC2_858546</name>
</gene>
<accession>A0A2N1M4L0</accession>
<dbReference type="AlphaFoldDB" id="A0A2N1M4L0"/>
<comment type="caution">
    <text evidence="1">The sequence shown here is derived from an EMBL/GenBank/DDBJ whole genome shotgun (WGS) entry which is preliminary data.</text>
</comment>
<reference evidence="1 2" key="2">
    <citation type="submission" date="2017-10" db="EMBL/GenBank/DDBJ databases">
        <title>Extensive intraspecific genome diversity in a model arbuscular mycorrhizal fungus.</title>
        <authorList>
            <person name="Chen E.C.H."/>
            <person name="Morin E."/>
            <person name="Baudet D."/>
            <person name="Noel J."/>
            <person name="Ndikumana S."/>
            <person name="Charron P."/>
            <person name="St-Onge C."/>
            <person name="Giorgi J."/>
            <person name="Grigoriev I.V."/>
            <person name="Roux C."/>
            <person name="Martin F.M."/>
            <person name="Corradi N."/>
        </authorList>
    </citation>
    <scope>NUCLEOTIDE SEQUENCE [LARGE SCALE GENOMIC DNA]</scope>
    <source>
        <strain evidence="1 2">C2</strain>
    </source>
</reference>
<evidence type="ECO:0000313" key="1">
    <source>
        <dbReference type="EMBL" id="PKK56587.1"/>
    </source>
</evidence>
<protein>
    <submittedName>
        <fullName evidence="1">Uncharacterized protein</fullName>
    </submittedName>
</protein>
<dbReference type="VEuPathDB" id="FungiDB:RhiirFUN_007914"/>
<dbReference type="Proteomes" id="UP000233469">
    <property type="component" value="Unassembled WGS sequence"/>
</dbReference>
<dbReference type="VEuPathDB" id="FungiDB:FUN_005995"/>